<evidence type="ECO:0000313" key="3">
    <source>
        <dbReference type="Proteomes" id="UP000316298"/>
    </source>
</evidence>
<keyword evidence="1" id="KW-1133">Transmembrane helix</keyword>
<dbReference type="RefSeq" id="WP_141852573.1">
    <property type="nucleotide sequence ID" value="NZ_BAAAKA010000023.1"/>
</dbReference>
<sequence>MAMLLLGSVLTVVTAWFVASSVREVLWLRGVRRTGRKLTGEVVDNEARRRSYYGGYLLYPVVSYHLDGKQYRATVRNWQGKIELGAGLPLLVDPDDPYSPAVADRDALGRSLLISLVMLAVALLLTYWGWQYR</sequence>
<organism evidence="2 3">
    <name type="scientific">Kribbella jejuensis</name>
    <dbReference type="NCBI Taxonomy" id="236068"/>
    <lineage>
        <taxon>Bacteria</taxon>
        <taxon>Bacillati</taxon>
        <taxon>Actinomycetota</taxon>
        <taxon>Actinomycetes</taxon>
        <taxon>Propionibacteriales</taxon>
        <taxon>Kribbellaceae</taxon>
        <taxon>Kribbella</taxon>
    </lineage>
</organism>
<name>A0A542EN90_9ACTN</name>
<accession>A0A542EN90</accession>
<evidence type="ECO:0000313" key="2">
    <source>
        <dbReference type="EMBL" id="TQJ16676.1"/>
    </source>
</evidence>
<dbReference type="OrthoDB" id="4231731at2"/>
<dbReference type="Proteomes" id="UP000316298">
    <property type="component" value="Unassembled WGS sequence"/>
</dbReference>
<dbReference type="AlphaFoldDB" id="A0A542EN90"/>
<keyword evidence="3" id="KW-1185">Reference proteome</keyword>
<keyword evidence="1" id="KW-0472">Membrane</keyword>
<keyword evidence="1" id="KW-0812">Transmembrane</keyword>
<protein>
    <submittedName>
        <fullName evidence="2">Uncharacterized protein DUF3592</fullName>
    </submittedName>
</protein>
<reference evidence="2 3" key="1">
    <citation type="submission" date="2019-06" db="EMBL/GenBank/DDBJ databases">
        <title>Sequencing the genomes of 1000 actinobacteria strains.</title>
        <authorList>
            <person name="Klenk H.-P."/>
        </authorList>
    </citation>
    <scope>NUCLEOTIDE SEQUENCE [LARGE SCALE GENOMIC DNA]</scope>
    <source>
        <strain evidence="2 3">DSM 17305</strain>
    </source>
</reference>
<dbReference type="EMBL" id="VFMM01000001">
    <property type="protein sequence ID" value="TQJ16676.1"/>
    <property type="molecule type" value="Genomic_DNA"/>
</dbReference>
<proteinExistence type="predicted"/>
<evidence type="ECO:0000256" key="1">
    <source>
        <dbReference type="SAM" id="Phobius"/>
    </source>
</evidence>
<feature type="transmembrane region" description="Helical" evidence="1">
    <location>
        <begin position="112"/>
        <end position="130"/>
    </location>
</feature>
<comment type="caution">
    <text evidence="2">The sequence shown here is derived from an EMBL/GenBank/DDBJ whole genome shotgun (WGS) entry which is preliminary data.</text>
</comment>
<gene>
    <name evidence="2" type="ORF">FB475_0781</name>
</gene>